<evidence type="ECO:0000313" key="2">
    <source>
        <dbReference type="Proteomes" id="UP000008281"/>
    </source>
</evidence>
<organism evidence="2">
    <name type="scientific">Caenorhabditis remanei</name>
    <name type="common">Caenorhabditis vulgaris</name>
    <dbReference type="NCBI Taxonomy" id="31234"/>
    <lineage>
        <taxon>Eukaryota</taxon>
        <taxon>Metazoa</taxon>
        <taxon>Ecdysozoa</taxon>
        <taxon>Nematoda</taxon>
        <taxon>Chromadorea</taxon>
        <taxon>Rhabditida</taxon>
        <taxon>Rhabditina</taxon>
        <taxon>Rhabditomorpha</taxon>
        <taxon>Rhabditoidea</taxon>
        <taxon>Rhabditidae</taxon>
        <taxon>Peloderinae</taxon>
        <taxon>Caenorhabditis</taxon>
    </lineage>
</organism>
<reference evidence="1" key="1">
    <citation type="submission" date="2007-07" db="EMBL/GenBank/DDBJ databases">
        <title>PCAP assembly of the Caenorhabditis remanei genome.</title>
        <authorList>
            <consortium name="The Caenorhabditis remanei Sequencing Consortium"/>
            <person name="Wilson R.K."/>
        </authorList>
    </citation>
    <scope>NUCLEOTIDE SEQUENCE [LARGE SCALE GENOMIC DNA]</scope>
    <source>
        <strain evidence="1">PB4641</strain>
    </source>
</reference>
<dbReference type="AlphaFoldDB" id="E3N637"/>
<dbReference type="GeneID" id="9808312"/>
<accession>E3N637</accession>
<dbReference type="InParanoid" id="E3N637"/>
<gene>
    <name evidence="1" type="ORF">CRE_03374</name>
</gene>
<dbReference type="HOGENOM" id="CLU_2624361_0_0_1"/>
<dbReference type="CTD" id="9808312"/>
<sequence>MYVFKDVTAKMVNKSFGTVGAIDQLQSLQDKYRQNGKYDFISPMLAKSHPSFGRFAQHPSRPSEVRSPLVHLYGSHKI</sequence>
<protein>
    <submittedName>
        <fullName evidence="1">Uncharacterized protein</fullName>
    </submittedName>
</protein>
<name>E3N637_CAERE</name>
<dbReference type="EMBL" id="DS268537">
    <property type="protein sequence ID" value="EFO87503.1"/>
    <property type="molecule type" value="Genomic_DNA"/>
</dbReference>
<dbReference type="Proteomes" id="UP000008281">
    <property type="component" value="Unassembled WGS sequence"/>
</dbReference>
<proteinExistence type="predicted"/>
<keyword evidence="2" id="KW-1185">Reference proteome</keyword>
<evidence type="ECO:0000313" key="1">
    <source>
        <dbReference type="EMBL" id="EFO87503.1"/>
    </source>
</evidence>
<dbReference type="RefSeq" id="XP_003096127.2">
    <property type="nucleotide sequence ID" value="XM_003096079.2"/>
</dbReference>
<dbReference type="KEGG" id="crq:GCK72_022412"/>